<evidence type="ECO:0000313" key="2">
    <source>
        <dbReference type="EMBL" id="GFO03714.1"/>
    </source>
</evidence>
<dbReference type="Proteomes" id="UP000735302">
    <property type="component" value="Unassembled WGS sequence"/>
</dbReference>
<reference evidence="2 3" key="1">
    <citation type="journal article" date="2021" name="Elife">
        <title>Chloroplast acquisition without the gene transfer in kleptoplastic sea slugs, Plakobranchus ocellatus.</title>
        <authorList>
            <person name="Maeda T."/>
            <person name="Takahashi S."/>
            <person name="Yoshida T."/>
            <person name="Shimamura S."/>
            <person name="Takaki Y."/>
            <person name="Nagai Y."/>
            <person name="Toyoda A."/>
            <person name="Suzuki Y."/>
            <person name="Arimoto A."/>
            <person name="Ishii H."/>
            <person name="Satoh N."/>
            <person name="Nishiyama T."/>
            <person name="Hasebe M."/>
            <person name="Maruyama T."/>
            <person name="Minagawa J."/>
            <person name="Obokata J."/>
            <person name="Shigenobu S."/>
        </authorList>
    </citation>
    <scope>NUCLEOTIDE SEQUENCE [LARGE SCALE GENOMIC DNA]</scope>
</reference>
<protein>
    <submittedName>
        <fullName evidence="2">Uncharacterized protein</fullName>
    </submittedName>
</protein>
<keyword evidence="3" id="KW-1185">Reference proteome</keyword>
<name>A0AAV4AB85_9GAST</name>
<gene>
    <name evidence="2" type="ORF">PoB_003021900</name>
</gene>
<dbReference type="AlphaFoldDB" id="A0AAV4AB85"/>
<sequence>MRVTENVHNHGRAQHTSNNTHFIMKSLPLFLSFPCTIDLPFLLLAHSFLHLIASSSRHFHCHHHRPIPRPTTREPQSCLNLFVCMFTLKLTSLGGLPSLDFQSKPADCDTDAGVDRGHRGVDGHARDSNPLGSFRLLW</sequence>
<feature type="transmembrane region" description="Helical" evidence="1">
    <location>
        <begin position="29"/>
        <end position="49"/>
    </location>
</feature>
<evidence type="ECO:0000313" key="3">
    <source>
        <dbReference type="Proteomes" id="UP000735302"/>
    </source>
</evidence>
<evidence type="ECO:0000256" key="1">
    <source>
        <dbReference type="SAM" id="Phobius"/>
    </source>
</evidence>
<comment type="caution">
    <text evidence="2">The sequence shown here is derived from an EMBL/GenBank/DDBJ whole genome shotgun (WGS) entry which is preliminary data.</text>
</comment>
<dbReference type="EMBL" id="BLXT01003729">
    <property type="protein sequence ID" value="GFO03714.1"/>
    <property type="molecule type" value="Genomic_DNA"/>
</dbReference>
<keyword evidence="1" id="KW-1133">Transmembrane helix</keyword>
<keyword evidence="1" id="KW-0472">Membrane</keyword>
<accession>A0AAV4AB85</accession>
<organism evidence="2 3">
    <name type="scientific">Plakobranchus ocellatus</name>
    <dbReference type="NCBI Taxonomy" id="259542"/>
    <lineage>
        <taxon>Eukaryota</taxon>
        <taxon>Metazoa</taxon>
        <taxon>Spiralia</taxon>
        <taxon>Lophotrochozoa</taxon>
        <taxon>Mollusca</taxon>
        <taxon>Gastropoda</taxon>
        <taxon>Heterobranchia</taxon>
        <taxon>Euthyneura</taxon>
        <taxon>Panpulmonata</taxon>
        <taxon>Sacoglossa</taxon>
        <taxon>Placobranchoidea</taxon>
        <taxon>Plakobranchidae</taxon>
        <taxon>Plakobranchus</taxon>
    </lineage>
</organism>
<keyword evidence="1" id="KW-0812">Transmembrane</keyword>
<proteinExistence type="predicted"/>